<evidence type="ECO:0000313" key="5">
    <source>
        <dbReference type="EMBL" id="QBK89774.1"/>
    </source>
</evidence>
<dbReference type="SUPFAM" id="SSF56091">
    <property type="entry name" value="DNA ligase/mRNA capping enzyme, catalytic domain"/>
    <property type="match status" value="1"/>
</dbReference>
<gene>
    <name evidence="5" type="ORF">LCPAC101_00570</name>
</gene>
<dbReference type="GO" id="GO:0140818">
    <property type="term" value="F:mRNA 5'-triphosphate monophosphatase activity"/>
    <property type="evidence" value="ECO:0007669"/>
    <property type="project" value="UniProtKB-EC"/>
</dbReference>
<dbReference type="SUPFAM" id="SSF55154">
    <property type="entry name" value="CYTH-like phosphatases"/>
    <property type="match status" value="1"/>
</dbReference>
<keyword evidence="1" id="KW-0507">mRNA processing</keyword>
<comment type="catalytic activity">
    <reaction evidence="4">
        <text>a 5'-end triphospho-ribonucleoside in mRNA + H2O = a 5'-end diphospho-ribonucleoside in mRNA + phosphate + H(+)</text>
        <dbReference type="Rhea" id="RHEA:67004"/>
        <dbReference type="Rhea" id="RHEA-COMP:17164"/>
        <dbReference type="Rhea" id="RHEA-COMP:17165"/>
        <dbReference type="ChEBI" id="CHEBI:15377"/>
        <dbReference type="ChEBI" id="CHEBI:15378"/>
        <dbReference type="ChEBI" id="CHEBI:43474"/>
        <dbReference type="ChEBI" id="CHEBI:167616"/>
        <dbReference type="ChEBI" id="CHEBI:167618"/>
        <dbReference type="EC" id="3.6.1.74"/>
    </reaction>
    <physiologicalReaction direction="left-to-right" evidence="4">
        <dbReference type="Rhea" id="RHEA:67005"/>
    </physiologicalReaction>
</comment>
<dbReference type="GO" id="GO:0004651">
    <property type="term" value="F:polynucleotide 5'-phosphatase activity"/>
    <property type="evidence" value="ECO:0007669"/>
    <property type="project" value="InterPro"/>
</dbReference>
<dbReference type="EMBL" id="MK500440">
    <property type="protein sequence ID" value="QBK89774.1"/>
    <property type="molecule type" value="Genomic_DNA"/>
</dbReference>
<organism evidence="5">
    <name type="scientific">Pithovirus LCPAC101</name>
    <dbReference type="NCBI Taxonomy" id="2506586"/>
    <lineage>
        <taxon>Viruses</taxon>
        <taxon>Pithoviruses</taxon>
    </lineage>
</organism>
<dbReference type="Gene3D" id="3.30.470.30">
    <property type="entry name" value="DNA ligase/mRNA capping enzyme"/>
    <property type="match status" value="1"/>
</dbReference>
<keyword evidence="2" id="KW-0378">Hydrolase</keyword>
<dbReference type="InterPro" id="IPR033469">
    <property type="entry name" value="CYTH-like_dom_sf"/>
</dbReference>
<dbReference type="Gene3D" id="3.20.100.10">
    <property type="entry name" value="mRNA triphosphatase Cet1-like"/>
    <property type="match status" value="1"/>
</dbReference>
<evidence type="ECO:0000256" key="4">
    <source>
        <dbReference type="ARBA" id="ARBA00047740"/>
    </source>
</evidence>
<evidence type="ECO:0000256" key="2">
    <source>
        <dbReference type="ARBA" id="ARBA00022801"/>
    </source>
</evidence>
<dbReference type="Gene3D" id="3.40.50.150">
    <property type="entry name" value="Vaccinia Virus protein VP39"/>
    <property type="match status" value="1"/>
</dbReference>
<evidence type="ECO:0000256" key="3">
    <source>
        <dbReference type="ARBA" id="ARBA00035028"/>
    </source>
</evidence>
<evidence type="ECO:0000256" key="1">
    <source>
        <dbReference type="ARBA" id="ARBA00022664"/>
    </source>
</evidence>
<accession>A0A481Z2W5</accession>
<protein>
    <recommendedName>
        <fullName evidence="3">mRNA 5'-phosphatase</fullName>
        <ecNumber evidence="3">3.6.1.74</ecNumber>
    </recommendedName>
</protein>
<dbReference type="GO" id="GO:0006397">
    <property type="term" value="P:mRNA processing"/>
    <property type="evidence" value="ECO:0007669"/>
    <property type="project" value="UniProtKB-KW"/>
</dbReference>
<proteinExistence type="predicted"/>
<dbReference type="InterPro" id="IPR029063">
    <property type="entry name" value="SAM-dependent_MTases_sf"/>
</dbReference>
<dbReference type="InterPro" id="IPR037009">
    <property type="entry name" value="mRNA_triPase_Cet1_sf"/>
</dbReference>
<sequence>MRVSESRPSSGPVNIFNLDTQKFVEEQQEIQKNISNGEIEVEFRFHEYININSGGNLSLNTFIRTQRYFDEYAKHNDLETIQISSVDTSYNIRNKIKVRESAISDNEGTQNIYIEKNTLLLHDKLKGTYGIRIASSKETPIEEYKFKDYAQNMNYRGSKYKRIKNRKQYIFKNSNGNDILSLDMTQVTPIEGGSVSLGSFELEVELLRLEHLNETYYDEINTILNLVLRVIQNSKLIYSRQQYSDVIKFVNRTLDISSTINNYKLTIKNKLQDASNIRWNDLKWGGIVGNKKTTYRVTIKLDGLRKLLVFFNDSMWLVYPPGEVECISVISDNMRRSAVELKGKAAINLNGYILEGELIKTSSFPDPSFNDFIGRTRPKYFYAHGISRGIEILFYPFDVLSERPTNYSLISTDIRGDISIQKKSHQKRISLIDYVFKKVFDGSSGTFKIMPKKFYDFYDTQSMFRIIRELDKDRKILPVNDDGFIFVPNDVPYDYKIPSSYIQRGKDNVIHNIKNKYNNLWDITVIRKWKSFDNLTIDLSANMINGKINTFVGGNKQFNTGGRKSIYINPNHKLLQNTLNKKTVIEFMPIQRFDKDGNKYIELKPERLRLDKLGPNSEGTALDVWKNIIDPISLDTLKGRTIRLMRKYHNRIKSSIYDSLIGTSSKNILDIGSGRGGDLNKLFNYKQSRYIPLFRKMVAVEPNIDNIKEYQRRLEERGYTASIIMDGSNDRDIKKIIKESNENKGRIIIIQTGGENHKLITKVVELFMGGKVDIIVFMLSLSFFWLGNKEYLHGLSITIKNNLNPNGSIGFITISGKMVDEYFFPPLGGVIRDNLNIHDGKYIMQYNLSDAENPSPYLNIYLEDTIVTKESSGFISPSTDIVKINTEDKVSFQKEGITYIDDLLLLLPNYKLSDYYYRADQEGFLSLGETILSSMYEYGIIEPNIRKDGKDLILYTSKQIMGPTELYVQEERLLSLEGSKPREAMKRIEYVPLEEEEEELDIQSISDIEETEQDLDLPDVEKEFPDVEEIPDVEEFPDVEEIPDVDEIPDVEELEELDQEQEQEAELASDIFRSFLTSYLNDIISYVDSLRTQYKLRQANIVQILSMDEEEDEGSYIYTFKIDMYPEKDKKSQLVGLILKNKYQNMFKDMLKLQFGKSYGRFVDANDMLVYDIKFEDISLRIKDPKFTFSIKLRLTYNK</sequence>
<dbReference type="SUPFAM" id="SSF53335">
    <property type="entry name" value="S-adenosyl-L-methionine-dependent methyltransferases"/>
    <property type="match status" value="1"/>
</dbReference>
<dbReference type="EC" id="3.6.1.74" evidence="3"/>
<name>A0A481Z2W5_9VIRU</name>
<reference evidence="5" key="1">
    <citation type="journal article" date="2019" name="MBio">
        <title>Virus Genomes from Deep Sea Sediments Expand the Ocean Megavirome and Support Independent Origins of Viral Gigantism.</title>
        <authorList>
            <person name="Backstrom D."/>
            <person name="Yutin N."/>
            <person name="Jorgensen S.L."/>
            <person name="Dharamshi J."/>
            <person name="Homa F."/>
            <person name="Zaremba-Niedwiedzka K."/>
            <person name="Spang A."/>
            <person name="Wolf Y.I."/>
            <person name="Koonin E.V."/>
            <person name="Ettema T.J."/>
        </authorList>
    </citation>
    <scope>NUCLEOTIDE SEQUENCE</scope>
</reference>